<protein>
    <submittedName>
        <fullName evidence="3">Uncharacterized protein</fullName>
    </submittedName>
</protein>
<organism evidence="3">
    <name type="scientific">Timema poppense</name>
    <name type="common">Walking stick</name>
    <dbReference type="NCBI Taxonomy" id="170557"/>
    <lineage>
        <taxon>Eukaryota</taxon>
        <taxon>Metazoa</taxon>
        <taxon>Ecdysozoa</taxon>
        <taxon>Arthropoda</taxon>
        <taxon>Hexapoda</taxon>
        <taxon>Insecta</taxon>
        <taxon>Pterygota</taxon>
        <taxon>Neoptera</taxon>
        <taxon>Polyneoptera</taxon>
        <taxon>Phasmatodea</taxon>
        <taxon>Timematodea</taxon>
        <taxon>Timematoidea</taxon>
        <taxon>Timematidae</taxon>
        <taxon>Timema</taxon>
    </lineage>
</organism>
<feature type="coiled-coil region" evidence="1">
    <location>
        <begin position="788"/>
        <end position="823"/>
    </location>
</feature>
<proteinExistence type="predicted"/>
<feature type="region of interest" description="Disordered" evidence="2">
    <location>
        <begin position="891"/>
        <end position="919"/>
    </location>
</feature>
<feature type="compositionally biased region" description="Polar residues" evidence="2">
    <location>
        <begin position="40"/>
        <end position="51"/>
    </location>
</feature>
<feature type="coiled-coil region" evidence="1">
    <location>
        <begin position="857"/>
        <end position="884"/>
    </location>
</feature>
<feature type="coiled-coil region" evidence="1">
    <location>
        <begin position="463"/>
        <end position="505"/>
    </location>
</feature>
<feature type="compositionally biased region" description="Polar residues" evidence="2">
    <location>
        <begin position="166"/>
        <end position="178"/>
    </location>
</feature>
<feature type="compositionally biased region" description="Acidic residues" evidence="2">
    <location>
        <begin position="257"/>
        <end position="286"/>
    </location>
</feature>
<feature type="compositionally biased region" description="Low complexity" evidence="2">
    <location>
        <begin position="142"/>
        <end position="151"/>
    </location>
</feature>
<dbReference type="AlphaFoldDB" id="A0A7R9D7F0"/>
<keyword evidence="1" id="KW-0175">Coiled coil</keyword>
<feature type="coiled-coil region" evidence="1">
    <location>
        <begin position="620"/>
        <end position="755"/>
    </location>
</feature>
<feature type="region of interest" description="Disordered" evidence="2">
    <location>
        <begin position="251"/>
        <end position="288"/>
    </location>
</feature>
<reference evidence="3" key="1">
    <citation type="submission" date="2020-11" db="EMBL/GenBank/DDBJ databases">
        <authorList>
            <person name="Tran Van P."/>
        </authorList>
    </citation>
    <scope>NUCLEOTIDE SEQUENCE</scope>
</reference>
<feature type="region of interest" description="Disordered" evidence="2">
    <location>
        <begin position="25"/>
        <end position="237"/>
    </location>
</feature>
<evidence type="ECO:0000313" key="3">
    <source>
        <dbReference type="EMBL" id="CAD7409512.1"/>
    </source>
</evidence>
<evidence type="ECO:0000256" key="2">
    <source>
        <dbReference type="SAM" id="MobiDB-lite"/>
    </source>
</evidence>
<evidence type="ECO:0000256" key="1">
    <source>
        <dbReference type="SAM" id="Coils"/>
    </source>
</evidence>
<sequence>MDIIRPGSSKKNTISQLVPLKKSPLMEPAMSPLTTGILKKQSTITSPTTNIPMEESSLRSNSTRTGAIRKEFGKNPPSGFGPRVDLGGGGLSRSEPVVKKEIPSPTARIDIDKMDMTSLVRQDSSSSRREKLLSSQEKHPRGMTGKGELTLTGGGSMFLKSKQKSELPSPNQSSTSPTVDREPSIEVVSSQSDLMPKSILRDQRNTAPRQLWDVDPREMTSEEKQQWKRQELEEERKSVRFNLEKDLDIKFNVSESSDSDQEGEEEAEINEKDDEDWNSEEEDPDEERVIAGVKVTDILNLMDASDDMDQISPKMSSNMCATSFDDKVETQIARESQDNEELAEQFFNVKMATPLDKEVDKNSDTKLKETSHSYLFNEQDSRVTKESEGINNLDNNEASNIVITKLHSPKDTFSGKVNLTDIGRKLKPLGLITSESQENQDVSSKIYSPEKESSGQIEADAVVSRQRQEMELIERKTEEALQRHKERLEMELEDTIKLLVKDNEKRVSEIRSKMSEDEESERLKLLSQLEERMVLFESGLQTQREVQEKAIRDKMESYIKELEEKLSLECESKCRSFQEDYMSRYKAESSKLEAQLRTEKFRLEDDMRDRLTTYERQLLLKEETQKQEVLRREEETLREIHAVEMDQVLNAERMKLDERARVKMEELRAELRLREEEQLSTLISELQTEKEERLTQFRKEIVQRDQSELEQLRAQLADEINQKKRQLLEAHQQELESLEERLKESLEAERRVKSSALQETLRMEVEQDLEEQKQAMIREHMVLLSDLKEEQLVHLEKLRLELNKEEEAVRKEHTDQLADLRARLTKELDVEKVRMKVASEGLDEAARQELVENSRVFEKVRCEKRLLEDKYRSLKEKYIRLKTDVKISIERRKRRDGGTTTGSETERSSSHKTGGKPVDPESWKVTNFFSCKWTCLLVACLSVNTVQAVRAQPN</sequence>
<gene>
    <name evidence="3" type="ORF">TPSB3V08_LOCUS6875</name>
</gene>
<feature type="compositionally biased region" description="Basic and acidic residues" evidence="2">
    <location>
        <begin position="212"/>
        <end position="237"/>
    </location>
</feature>
<accession>A0A7R9D7F0</accession>
<dbReference type="EMBL" id="OD004202">
    <property type="protein sequence ID" value="CAD7409512.1"/>
    <property type="molecule type" value="Genomic_DNA"/>
</dbReference>
<feature type="compositionally biased region" description="Basic and acidic residues" evidence="2">
    <location>
        <begin position="126"/>
        <end position="140"/>
    </location>
</feature>
<name>A0A7R9D7F0_TIMPO</name>